<feature type="region of interest" description="Disordered" evidence="1">
    <location>
        <begin position="41"/>
        <end position="69"/>
    </location>
</feature>
<reference evidence="3" key="3">
    <citation type="submission" date="2015-04" db="UniProtKB">
        <authorList>
            <consortium name="EnsemblPlants"/>
        </authorList>
    </citation>
    <scope>IDENTIFICATION</scope>
    <source>
        <strain evidence="3">cv. Jemalong A17</strain>
    </source>
</reference>
<proteinExistence type="predicted"/>
<reference evidence="2 3" key="2">
    <citation type="journal article" date="2014" name="BMC Genomics">
        <title>An improved genome release (version Mt4.0) for the model legume Medicago truncatula.</title>
        <authorList>
            <person name="Tang H."/>
            <person name="Krishnakumar V."/>
            <person name="Bidwell S."/>
            <person name="Rosen B."/>
            <person name="Chan A."/>
            <person name="Zhou S."/>
            <person name="Gentzbittel L."/>
            <person name="Childs K.L."/>
            <person name="Yandell M."/>
            <person name="Gundlach H."/>
            <person name="Mayer K.F."/>
            <person name="Schwartz D.C."/>
            <person name="Town C.D."/>
        </authorList>
    </citation>
    <scope>GENOME REANNOTATION</scope>
    <source>
        <strain evidence="3">cv. Jemalong A17</strain>
    </source>
</reference>
<dbReference type="Proteomes" id="UP000002051">
    <property type="component" value="Chromosome 5"/>
</dbReference>
<evidence type="ECO:0000313" key="4">
    <source>
        <dbReference type="Proteomes" id="UP000002051"/>
    </source>
</evidence>
<dbReference type="AlphaFoldDB" id="G7JYL1"/>
<protein>
    <submittedName>
        <fullName evidence="2 3">Uncharacterized protein</fullName>
    </submittedName>
</protein>
<dbReference type="EnsemblPlants" id="AES94345">
    <property type="protein sequence ID" value="AES94345"/>
    <property type="gene ID" value="MTR_5g013430"/>
</dbReference>
<dbReference type="PaxDb" id="3880-AES94345"/>
<keyword evidence="4" id="KW-1185">Reference proteome</keyword>
<dbReference type="HOGENOM" id="CLU_2336843_0_0_1"/>
<dbReference type="EMBL" id="CM001221">
    <property type="protein sequence ID" value="AES94345.1"/>
    <property type="molecule type" value="Genomic_DNA"/>
</dbReference>
<evidence type="ECO:0000313" key="2">
    <source>
        <dbReference type="EMBL" id="AES94345.1"/>
    </source>
</evidence>
<sequence length="98" mass="11699">MHRIYFIQTRKKSKLSFNEGTISPFFINDIQNWMSSHTRKKRLSEFSSNDRKTKEEKNEWKRRQKDDNKINKKMNTQVFSSGIQILFKVSTLGLVNAN</sequence>
<organism evidence="2 4">
    <name type="scientific">Medicago truncatula</name>
    <name type="common">Barrel medic</name>
    <name type="synonym">Medicago tribuloides</name>
    <dbReference type="NCBI Taxonomy" id="3880"/>
    <lineage>
        <taxon>Eukaryota</taxon>
        <taxon>Viridiplantae</taxon>
        <taxon>Streptophyta</taxon>
        <taxon>Embryophyta</taxon>
        <taxon>Tracheophyta</taxon>
        <taxon>Spermatophyta</taxon>
        <taxon>Magnoliopsida</taxon>
        <taxon>eudicotyledons</taxon>
        <taxon>Gunneridae</taxon>
        <taxon>Pentapetalae</taxon>
        <taxon>rosids</taxon>
        <taxon>fabids</taxon>
        <taxon>Fabales</taxon>
        <taxon>Fabaceae</taxon>
        <taxon>Papilionoideae</taxon>
        <taxon>50 kb inversion clade</taxon>
        <taxon>NPAAA clade</taxon>
        <taxon>Hologalegina</taxon>
        <taxon>IRL clade</taxon>
        <taxon>Trifolieae</taxon>
        <taxon>Medicago</taxon>
    </lineage>
</organism>
<name>G7JYL1_MEDTR</name>
<reference evidence="2 3" key="1">
    <citation type="journal article" date="2011" name="Nature">
        <title>The Medicago genome provides insight into the evolution of rhizobial symbioses.</title>
        <authorList>
            <person name="Young N.D."/>
            <person name="Debelle F."/>
            <person name="Oldroyd G.E."/>
            <person name="Geurts R."/>
            <person name="Cannon S.B."/>
            <person name="Udvardi M.K."/>
            <person name="Benedito V.A."/>
            <person name="Mayer K.F."/>
            <person name="Gouzy J."/>
            <person name="Schoof H."/>
            <person name="Van de Peer Y."/>
            <person name="Proost S."/>
            <person name="Cook D.R."/>
            <person name="Meyers B.C."/>
            <person name="Spannagl M."/>
            <person name="Cheung F."/>
            <person name="De Mita S."/>
            <person name="Krishnakumar V."/>
            <person name="Gundlach H."/>
            <person name="Zhou S."/>
            <person name="Mudge J."/>
            <person name="Bharti A.K."/>
            <person name="Murray J.D."/>
            <person name="Naoumkina M.A."/>
            <person name="Rosen B."/>
            <person name="Silverstein K.A."/>
            <person name="Tang H."/>
            <person name="Rombauts S."/>
            <person name="Zhao P.X."/>
            <person name="Zhou P."/>
            <person name="Barbe V."/>
            <person name="Bardou P."/>
            <person name="Bechner M."/>
            <person name="Bellec A."/>
            <person name="Berger A."/>
            <person name="Berges H."/>
            <person name="Bidwell S."/>
            <person name="Bisseling T."/>
            <person name="Choisne N."/>
            <person name="Couloux A."/>
            <person name="Denny R."/>
            <person name="Deshpande S."/>
            <person name="Dai X."/>
            <person name="Doyle J.J."/>
            <person name="Dudez A.M."/>
            <person name="Farmer A.D."/>
            <person name="Fouteau S."/>
            <person name="Franken C."/>
            <person name="Gibelin C."/>
            <person name="Gish J."/>
            <person name="Goldstein S."/>
            <person name="Gonzalez A.J."/>
            <person name="Green P.J."/>
            <person name="Hallab A."/>
            <person name="Hartog M."/>
            <person name="Hua A."/>
            <person name="Humphray S.J."/>
            <person name="Jeong D.H."/>
            <person name="Jing Y."/>
            <person name="Jocker A."/>
            <person name="Kenton S.M."/>
            <person name="Kim D.J."/>
            <person name="Klee K."/>
            <person name="Lai H."/>
            <person name="Lang C."/>
            <person name="Lin S."/>
            <person name="Macmil S.L."/>
            <person name="Magdelenat G."/>
            <person name="Matthews L."/>
            <person name="McCorrison J."/>
            <person name="Monaghan E.L."/>
            <person name="Mun J.H."/>
            <person name="Najar F.Z."/>
            <person name="Nicholson C."/>
            <person name="Noirot C."/>
            <person name="O'Bleness M."/>
            <person name="Paule C.R."/>
            <person name="Poulain J."/>
            <person name="Prion F."/>
            <person name="Qin B."/>
            <person name="Qu C."/>
            <person name="Retzel E.F."/>
            <person name="Riddle C."/>
            <person name="Sallet E."/>
            <person name="Samain S."/>
            <person name="Samson N."/>
            <person name="Sanders I."/>
            <person name="Saurat O."/>
            <person name="Scarpelli C."/>
            <person name="Schiex T."/>
            <person name="Segurens B."/>
            <person name="Severin A.J."/>
            <person name="Sherrier D.J."/>
            <person name="Shi R."/>
            <person name="Sims S."/>
            <person name="Singer S.R."/>
            <person name="Sinharoy S."/>
            <person name="Sterck L."/>
            <person name="Viollet A."/>
            <person name="Wang B.B."/>
            <person name="Wang K."/>
            <person name="Wang M."/>
            <person name="Wang X."/>
            <person name="Warfsmann J."/>
            <person name="Weissenbach J."/>
            <person name="White D.D."/>
            <person name="White J.D."/>
            <person name="Wiley G.B."/>
            <person name="Wincker P."/>
            <person name="Xing Y."/>
            <person name="Yang L."/>
            <person name="Yao Z."/>
            <person name="Ying F."/>
            <person name="Zhai J."/>
            <person name="Zhou L."/>
            <person name="Zuber A."/>
            <person name="Denarie J."/>
            <person name="Dixon R.A."/>
            <person name="May G.D."/>
            <person name="Schwartz D.C."/>
            <person name="Rogers J."/>
            <person name="Quetier F."/>
            <person name="Town C.D."/>
            <person name="Roe B.A."/>
        </authorList>
    </citation>
    <scope>NUCLEOTIDE SEQUENCE [LARGE SCALE GENOMIC DNA]</scope>
    <source>
        <strain evidence="2">A17</strain>
        <strain evidence="3">cv. Jemalong A17</strain>
    </source>
</reference>
<gene>
    <name evidence="2" type="ordered locus">MTR_5g013430</name>
</gene>
<evidence type="ECO:0000256" key="1">
    <source>
        <dbReference type="SAM" id="MobiDB-lite"/>
    </source>
</evidence>
<evidence type="ECO:0000313" key="3">
    <source>
        <dbReference type="EnsemblPlants" id="AES94345"/>
    </source>
</evidence>
<accession>G7JYL1</accession>
<feature type="compositionally biased region" description="Basic and acidic residues" evidence="1">
    <location>
        <begin position="48"/>
        <end position="69"/>
    </location>
</feature>